<dbReference type="Pfam" id="PF12730">
    <property type="entry name" value="ABC2_membrane_4"/>
    <property type="match status" value="1"/>
</dbReference>
<name>A0A1M5I7Q0_9ACTN</name>
<keyword evidence="1" id="KW-0812">Transmembrane</keyword>
<reference evidence="3" key="1">
    <citation type="submission" date="2016-11" db="EMBL/GenBank/DDBJ databases">
        <authorList>
            <person name="Varghese N."/>
            <person name="Submissions S."/>
        </authorList>
    </citation>
    <scope>NUCLEOTIDE SEQUENCE [LARGE SCALE GENOMIC DNA]</scope>
    <source>
        <strain evidence="3">DSM 45627</strain>
    </source>
</reference>
<feature type="transmembrane region" description="Helical" evidence="1">
    <location>
        <begin position="66"/>
        <end position="93"/>
    </location>
</feature>
<sequence length="275" mass="28329">MSPVELRAPARFLRSELGMVFGRRRNAVLLSVLGLVPVLICVSVRASGRSGRGSTIFGGITENGLFAALAALLVAGPLFLPLVVAVVAGDAVAGEAHSGTLRYLLSVPVGRTRLLAVKFAAAAAWCVACVAVVAVLGVLAGLVLFPSGELTLLSGRAVSYTDGLGRLALVSAYVAASLLMVAALGLFVSTMTEVPIAAIAATLTLTIASQVADAVPQLAVIQGWLPTHRWLRWVDLLRDPVATDGMAAGLLVTLGYVALFVSLAWARFGGKDVTS</sequence>
<dbReference type="STRING" id="1206085.SAMN05443575_1787"/>
<accession>A0A1M5I7Q0</accession>
<feature type="transmembrane region" description="Helical" evidence="1">
    <location>
        <begin position="114"/>
        <end position="147"/>
    </location>
</feature>
<organism evidence="2 3">
    <name type="scientific">Jatrophihabitans endophyticus</name>
    <dbReference type="NCBI Taxonomy" id="1206085"/>
    <lineage>
        <taxon>Bacteria</taxon>
        <taxon>Bacillati</taxon>
        <taxon>Actinomycetota</taxon>
        <taxon>Actinomycetes</taxon>
        <taxon>Jatrophihabitantales</taxon>
        <taxon>Jatrophihabitantaceae</taxon>
        <taxon>Jatrophihabitans</taxon>
    </lineage>
</organism>
<keyword evidence="1" id="KW-1133">Transmembrane helix</keyword>
<feature type="transmembrane region" description="Helical" evidence="1">
    <location>
        <begin position="245"/>
        <end position="266"/>
    </location>
</feature>
<evidence type="ECO:0000313" key="2">
    <source>
        <dbReference type="EMBL" id="SHG24282.1"/>
    </source>
</evidence>
<dbReference type="Proteomes" id="UP000186132">
    <property type="component" value="Unassembled WGS sequence"/>
</dbReference>
<protein>
    <submittedName>
        <fullName evidence="2">ABC-2 type transport system permease protein</fullName>
    </submittedName>
</protein>
<dbReference type="OrthoDB" id="3217553at2"/>
<dbReference type="EMBL" id="FQVU01000002">
    <property type="protein sequence ID" value="SHG24282.1"/>
    <property type="molecule type" value="Genomic_DNA"/>
</dbReference>
<dbReference type="PANTHER" id="PTHR37305">
    <property type="entry name" value="INTEGRAL MEMBRANE PROTEIN-RELATED"/>
    <property type="match status" value="1"/>
</dbReference>
<dbReference type="RefSeq" id="WP_073388739.1">
    <property type="nucleotide sequence ID" value="NZ_FQVU01000002.1"/>
</dbReference>
<evidence type="ECO:0000313" key="3">
    <source>
        <dbReference type="Proteomes" id="UP000186132"/>
    </source>
</evidence>
<proteinExistence type="predicted"/>
<gene>
    <name evidence="2" type="ORF">SAMN05443575_1787</name>
</gene>
<feature type="transmembrane region" description="Helical" evidence="1">
    <location>
        <begin position="196"/>
        <end position="225"/>
    </location>
</feature>
<evidence type="ECO:0000256" key="1">
    <source>
        <dbReference type="SAM" id="Phobius"/>
    </source>
</evidence>
<keyword evidence="3" id="KW-1185">Reference proteome</keyword>
<dbReference type="PANTHER" id="PTHR37305:SF1">
    <property type="entry name" value="MEMBRANE PROTEIN"/>
    <property type="match status" value="1"/>
</dbReference>
<feature type="transmembrane region" description="Helical" evidence="1">
    <location>
        <begin position="27"/>
        <end position="46"/>
    </location>
</feature>
<keyword evidence="1" id="KW-0472">Membrane</keyword>
<dbReference type="AlphaFoldDB" id="A0A1M5I7Q0"/>
<feature type="transmembrane region" description="Helical" evidence="1">
    <location>
        <begin position="167"/>
        <end position="189"/>
    </location>
</feature>